<evidence type="ECO:0000259" key="1">
    <source>
        <dbReference type="PROSITE" id="PS51664"/>
    </source>
</evidence>
<proteinExistence type="predicted"/>
<dbReference type="RefSeq" id="WP_227775868.1">
    <property type="nucleotide sequence ID" value="NZ_BAABKX010000001.1"/>
</dbReference>
<dbReference type="GeneID" id="68611648"/>
<keyword evidence="3" id="KW-1185">Reference proteome</keyword>
<dbReference type="Gene3D" id="3.40.50.720">
    <property type="entry name" value="NAD(P)-binding Rossmann-like Domain"/>
    <property type="match status" value="1"/>
</dbReference>
<dbReference type="EMBL" id="BAABKX010000001">
    <property type="protein sequence ID" value="GAA5044460.1"/>
    <property type="molecule type" value="Genomic_DNA"/>
</dbReference>
<evidence type="ECO:0000313" key="3">
    <source>
        <dbReference type="Proteomes" id="UP001501729"/>
    </source>
</evidence>
<dbReference type="PANTHER" id="PTHR37809">
    <property type="entry name" value="RIBOSOMAL PROTEIN S12 METHYLTHIOTRANSFERASE ACCESSORY FACTOR YCAO"/>
    <property type="match status" value="1"/>
</dbReference>
<gene>
    <name evidence="2" type="ORF">GCM10025751_10830</name>
</gene>
<evidence type="ECO:0000313" key="2">
    <source>
        <dbReference type="EMBL" id="GAA5044460.1"/>
    </source>
</evidence>
<reference evidence="2 3" key="1">
    <citation type="journal article" date="2019" name="Int. J. Syst. Evol. Microbiol.">
        <title>The Global Catalogue of Microorganisms (GCM) 10K type strain sequencing project: providing services to taxonomists for standard genome sequencing and annotation.</title>
        <authorList>
            <consortium name="The Broad Institute Genomics Platform"/>
            <consortium name="The Broad Institute Genome Sequencing Center for Infectious Disease"/>
            <person name="Wu L."/>
            <person name="Ma J."/>
        </authorList>
    </citation>
    <scope>NUCLEOTIDE SEQUENCE [LARGE SCALE GENOMIC DNA]</scope>
    <source>
        <strain evidence="2 3">JCM 17504</strain>
    </source>
</reference>
<dbReference type="NCBIfam" id="TIGR03604">
    <property type="entry name" value="TOMM_cyclo_SagD"/>
    <property type="match status" value="1"/>
</dbReference>
<dbReference type="InterPro" id="IPR003776">
    <property type="entry name" value="YcaO-like_dom"/>
</dbReference>
<feature type="domain" description="YcaO" evidence="1">
    <location>
        <begin position="235"/>
        <end position="570"/>
    </location>
</feature>
<name>A0AAV3UDZ5_9EURY</name>
<dbReference type="Pfam" id="PF02624">
    <property type="entry name" value="YcaO"/>
    <property type="match status" value="1"/>
</dbReference>
<accession>A0AAV3UDZ5</accession>
<dbReference type="PANTHER" id="PTHR37809:SF1">
    <property type="entry name" value="RIBOSOMAL PROTEIN S12 METHYLTHIOTRANSFERASE ACCESSORY FACTOR YCAO"/>
    <property type="match status" value="1"/>
</dbReference>
<organism evidence="2 3">
    <name type="scientific">Haladaptatus pallidirubidus</name>
    <dbReference type="NCBI Taxonomy" id="1008152"/>
    <lineage>
        <taxon>Archaea</taxon>
        <taxon>Methanobacteriati</taxon>
        <taxon>Methanobacteriota</taxon>
        <taxon>Stenosarchaea group</taxon>
        <taxon>Halobacteria</taxon>
        <taxon>Halobacteriales</taxon>
        <taxon>Haladaptataceae</taxon>
        <taxon>Haladaptatus</taxon>
    </lineage>
</organism>
<dbReference type="AlphaFoldDB" id="A0AAV3UDZ5"/>
<protein>
    <submittedName>
        <fullName evidence="2">YcaO-like family protein</fullName>
    </submittedName>
</protein>
<sequence length="570" mass="60657">MSNLLGVVGTGSATDAVIAALSAVDETVTEIEVEEVENVDFAVVAGEVGSNRFARANRSGTPWLAVELGGVGGRSFPDVDAAVSGFAPDTACFECLRARVAANAEETDGTEVTETDTAATRFAGALAGREAVTLRSGERSSVLGGVVEIPHAEHRLLPVPNCPACGDARDRTLGIDHSERTLDEAISRAEIALDERVGIVQSLGEVSSFPVPYYLANICKTAGFSDAQCAEQSAGVAGDWDEALMKALGEGMERYCAGIYRESEFGVARPSVLDDAVSPAKFVRPDDWKEVKNDELAWIPGRNLGTGNPVHLPAEFVHFPPLDARFKPAITTGLGLGNSTTEALLSGLYEVIERDATMLAWYSSFEPLGLHVEDEGFEELAKRARAEKLDVTALLVTQDVDVPVVAVAVHREEEWPKFAVGSGANLDPDSAARSALSEALQNWTELKLMGPDDAANAEGSIARYADFPKPVRELVAPETTIPSDSVGKSVAGGTAELRAVVSRASEAFAVYGARLTTRDVQSLGFEAVRVLAPEAQPLFTGEPFFGERARTVPNELGFDSELNREPHPYP</sequence>
<dbReference type="InterPro" id="IPR027624">
    <property type="entry name" value="TOMM_cyclo_SagD"/>
</dbReference>
<comment type="caution">
    <text evidence="2">The sequence shown here is derived from an EMBL/GenBank/DDBJ whole genome shotgun (WGS) entry which is preliminary data.</text>
</comment>
<dbReference type="PROSITE" id="PS51664">
    <property type="entry name" value="YCAO"/>
    <property type="match status" value="1"/>
</dbReference>
<dbReference type="Proteomes" id="UP001501729">
    <property type="component" value="Unassembled WGS sequence"/>
</dbReference>
<dbReference type="Gene3D" id="3.30.1330.230">
    <property type="match status" value="1"/>
</dbReference>